<dbReference type="PANTHER" id="PTHR45947:SF3">
    <property type="entry name" value="SULFOQUINOVOSYL TRANSFERASE SQD2"/>
    <property type="match status" value="1"/>
</dbReference>
<dbReference type="InterPro" id="IPR001296">
    <property type="entry name" value="Glyco_trans_1"/>
</dbReference>
<dbReference type="Proteomes" id="UP000176645">
    <property type="component" value="Unassembled WGS sequence"/>
</dbReference>
<evidence type="ECO:0000259" key="1">
    <source>
        <dbReference type="Pfam" id="PF00534"/>
    </source>
</evidence>
<gene>
    <name evidence="3" type="ORF">A2Z42_04450</name>
</gene>
<dbReference type="GO" id="GO:0016757">
    <property type="term" value="F:glycosyltransferase activity"/>
    <property type="evidence" value="ECO:0007669"/>
    <property type="project" value="InterPro"/>
</dbReference>
<feature type="domain" description="Glycosyltransferase subfamily 4-like N-terminal" evidence="2">
    <location>
        <begin position="18"/>
        <end position="185"/>
    </location>
</feature>
<organism evidence="3 4">
    <name type="scientific">Candidatus Woykebacteria bacterium RBG_19FT_COMBO_43_10</name>
    <dbReference type="NCBI Taxonomy" id="1802598"/>
    <lineage>
        <taxon>Bacteria</taxon>
        <taxon>Candidatus Woykeibacteriota</taxon>
    </lineage>
</organism>
<feature type="domain" description="Glycosyl transferase family 1" evidence="1">
    <location>
        <begin position="194"/>
        <end position="358"/>
    </location>
</feature>
<dbReference type="Pfam" id="PF13439">
    <property type="entry name" value="Glyco_transf_4"/>
    <property type="match status" value="1"/>
</dbReference>
<sequence length="422" mass="47719">MKSLKVGFFTDGYLPQLDGVGQNLAALLTALRKAGQDVYVIAPKHPNFNDRDSKVFRLRSVRVYKNPEWRMALPVPEKDFRQAAKIPFDIVHGHAGGPVSFLGFEIARRRNVPYVFTYHTLWNRYTHYILKGTVLTPRMTEIATKIYCNLCTLIIAPTKRVRAELRSYGVTKPIYVIPGGIDLSRFQDPKKNYLRKKLNLPDNVEIVLYVGRLGKEKSVDLIIKSFRFVSKERNNAVLVLVGGGSEKENLTRLAKKEGIESKTFFTGFINRETIPSVYADADVFAFASQTETQGLVVPEAMASGLPCVVVDDPAFEGVIIDGYNGLLARPAPKDFGLKIARLLEEPNLRKKLSTNAKKFAATNFPIEQQVEAHIKIYNQALLLHKSRKTRGALFKKRISDIKTFLKVNERVTIFKQILTKEF</sequence>
<accession>A0A1G1WGF2</accession>
<dbReference type="AlphaFoldDB" id="A0A1G1WGF2"/>
<proteinExistence type="predicted"/>
<dbReference type="InterPro" id="IPR028098">
    <property type="entry name" value="Glyco_trans_4-like_N"/>
</dbReference>
<dbReference type="InterPro" id="IPR050194">
    <property type="entry name" value="Glycosyltransferase_grp1"/>
</dbReference>
<dbReference type="SUPFAM" id="SSF53756">
    <property type="entry name" value="UDP-Glycosyltransferase/glycogen phosphorylase"/>
    <property type="match status" value="1"/>
</dbReference>
<protein>
    <recommendedName>
        <fullName evidence="5">Glycosyl transferase family 1</fullName>
    </recommendedName>
</protein>
<evidence type="ECO:0000313" key="3">
    <source>
        <dbReference type="EMBL" id="OGY26724.1"/>
    </source>
</evidence>
<comment type="caution">
    <text evidence="3">The sequence shown here is derived from an EMBL/GenBank/DDBJ whole genome shotgun (WGS) entry which is preliminary data.</text>
</comment>
<dbReference type="PANTHER" id="PTHR45947">
    <property type="entry name" value="SULFOQUINOVOSYL TRANSFERASE SQD2"/>
    <property type="match status" value="1"/>
</dbReference>
<evidence type="ECO:0000259" key="2">
    <source>
        <dbReference type="Pfam" id="PF13439"/>
    </source>
</evidence>
<dbReference type="Gene3D" id="3.40.50.2000">
    <property type="entry name" value="Glycogen Phosphorylase B"/>
    <property type="match status" value="2"/>
</dbReference>
<evidence type="ECO:0008006" key="5">
    <source>
        <dbReference type="Google" id="ProtNLM"/>
    </source>
</evidence>
<dbReference type="EMBL" id="MHCU01000060">
    <property type="protein sequence ID" value="OGY26724.1"/>
    <property type="molecule type" value="Genomic_DNA"/>
</dbReference>
<reference evidence="3 4" key="1">
    <citation type="journal article" date="2016" name="Nat. Commun.">
        <title>Thousands of microbial genomes shed light on interconnected biogeochemical processes in an aquifer system.</title>
        <authorList>
            <person name="Anantharaman K."/>
            <person name="Brown C.T."/>
            <person name="Hug L.A."/>
            <person name="Sharon I."/>
            <person name="Castelle C.J."/>
            <person name="Probst A.J."/>
            <person name="Thomas B.C."/>
            <person name="Singh A."/>
            <person name="Wilkins M.J."/>
            <person name="Karaoz U."/>
            <person name="Brodie E.L."/>
            <person name="Williams K.H."/>
            <person name="Hubbard S.S."/>
            <person name="Banfield J.F."/>
        </authorList>
    </citation>
    <scope>NUCLEOTIDE SEQUENCE [LARGE SCALE GENOMIC DNA]</scope>
</reference>
<name>A0A1G1WGF2_9BACT</name>
<evidence type="ECO:0000313" key="4">
    <source>
        <dbReference type="Proteomes" id="UP000176645"/>
    </source>
</evidence>
<dbReference type="Pfam" id="PF00534">
    <property type="entry name" value="Glycos_transf_1"/>
    <property type="match status" value="1"/>
</dbReference>